<dbReference type="InterPro" id="IPR037682">
    <property type="entry name" value="TonB_C"/>
</dbReference>
<dbReference type="GO" id="GO:0015031">
    <property type="term" value="P:protein transport"/>
    <property type="evidence" value="ECO:0007669"/>
    <property type="project" value="UniProtKB-KW"/>
</dbReference>
<evidence type="ECO:0000256" key="7">
    <source>
        <dbReference type="ARBA" id="ARBA00022927"/>
    </source>
</evidence>
<keyword evidence="9" id="KW-0472">Membrane</keyword>
<dbReference type="Proteomes" id="UP000007486">
    <property type="component" value="Chromosome"/>
</dbReference>
<dbReference type="KEGG" id="bsa:Bacsa_2620"/>
<keyword evidence="6" id="KW-0812">Transmembrane</keyword>
<dbReference type="PANTHER" id="PTHR33446">
    <property type="entry name" value="PROTEIN TONB-RELATED"/>
    <property type="match status" value="1"/>
</dbReference>
<dbReference type="Pfam" id="PF13620">
    <property type="entry name" value="CarboxypepD_reg"/>
    <property type="match status" value="1"/>
</dbReference>
<proteinExistence type="inferred from homology"/>
<evidence type="ECO:0000313" key="11">
    <source>
        <dbReference type="EMBL" id="ADY37154.1"/>
    </source>
</evidence>
<dbReference type="NCBIfam" id="TIGR01352">
    <property type="entry name" value="tonB_Cterm"/>
    <property type="match status" value="1"/>
</dbReference>
<evidence type="ECO:0000256" key="8">
    <source>
        <dbReference type="ARBA" id="ARBA00022989"/>
    </source>
</evidence>
<evidence type="ECO:0000256" key="1">
    <source>
        <dbReference type="ARBA" id="ARBA00004383"/>
    </source>
</evidence>
<comment type="subcellular location">
    <subcellularLocation>
        <location evidence="1">Cell inner membrane</location>
        <topology evidence="1">Single-pass membrane protein</topology>
        <orientation evidence="1">Periplasmic side</orientation>
    </subcellularLocation>
</comment>
<dbReference type="SUPFAM" id="SSF74653">
    <property type="entry name" value="TolA/TonB C-terminal domain"/>
    <property type="match status" value="1"/>
</dbReference>
<dbReference type="STRING" id="667015.Bacsa_2620"/>
<evidence type="ECO:0000256" key="5">
    <source>
        <dbReference type="ARBA" id="ARBA00022519"/>
    </source>
</evidence>
<dbReference type="Pfam" id="PF03544">
    <property type="entry name" value="TonB_C"/>
    <property type="match status" value="1"/>
</dbReference>
<evidence type="ECO:0000256" key="6">
    <source>
        <dbReference type="ARBA" id="ARBA00022692"/>
    </source>
</evidence>
<dbReference type="eggNOG" id="COG0810">
    <property type="taxonomic scope" value="Bacteria"/>
</dbReference>
<dbReference type="AlphaFoldDB" id="F0QZA7"/>
<keyword evidence="4" id="KW-1003">Cell membrane</keyword>
<dbReference type="HOGENOM" id="CLU_626511_0_0_10"/>
<sequence length="466" mass="52484">MQENTRSFAALFPKIMNQTRIRHTFLYMWLVCLFLLTPFAAQGANTETTFRITVLKTNGEPQPGMILKISSRSQEYTGDAQGVITFRYEIEDSYTRTAYLYFPADREKSVASFTLEAGNATKTFYLDSPQDIVAYKQSQQLFPIEGYVTTASGEPITGAVVSIQGTGRQVLTDEIGLFQIDADYNHPIRVRADGMENQSVSIQAFLQSPNEPYTIVMQRKNTGRVYASAEQMPEYPGGMKAFQQYLKRNLKYPPQAKRDSIEGVVVIQFIVERNGRIASPAIVRGLEASMDTAALNAIREMPRWIPAKDHGITVRCKYSVPVQFKIERPKPVQPKPLLASKDSILHKDSLLADSLLTDSVARDSLRMKKLTPDSLRTDSLRLRPDSLRLLSDSIRMPDDSLRLKKDSLLAPADSLIAPKDSLAQTPDTHAEPQKPKKRNIFVRFFRWLFGIKDKPEQTPAEKPAGN</sequence>
<dbReference type="InterPro" id="IPR008969">
    <property type="entry name" value="CarboxyPept-like_regulatory"/>
</dbReference>
<dbReference type="Gene3D" id="2.60.40.1120">
    <property type="entry name" value="Carboxypeptidase-like, regulatory domain"/>
    <property type="match status" value="1"/>
</dbReference>
<evidence type="ECO:0000256" key="2">
    <source>
        <dbReference type="ARBA" id="ARBA00006555"/>
    </source>
</evidence>
<protein>
    <submittedName>
        <fullName evidence="11">TonB family protein</fullName>
    </submittedName>
</protein>
<dbReference type="SUPFAM" id="SSF49464">
    <property type="entry name" value="Carboxypeptidase regulatory domain-like"/>
    <property type="match status" value="1"/>
</dbReference>
<dbReference type="PANTHER" id="PTHR33446:SF2">
    <property type="entry name" value="PROTEIN TONB"/>
    <property type="match status" value="1"/>
</dbReference>
<dbReference type="GO" id="GO:0031992">
    <property type="term" value="F:energy transducer activity"/>
    <property type="evidence" value="ECO:0007669"/>
    <property type="project" value="TreeGrafter"/>
</dbReference>
<feature type="domain" description="TonB C-terminal" evidence="10">
    <location>
        <begin position="237"/>
        <end position="333"/>
    </location>
</feature>
<evidence type="ECO:0000256" key="9">
    <source>
        <dbReference type="ARBA" id="ARBA00023136"/>
    </source>
</evidence>
<name>F0QZA7_PHOSB</name>
<dbReference type="PROSITE" id="PS52015">
    <property type="entry name" value="TONB_CTD"/>
    <property type="match status" value="1"/>
</dbReference>
<dbReference type="InterPro" id="IPR006260">
    <property type="entry name" value="TonB/TolA_C"/>
</dbReference>
<evidence type="ECO:0000256" key="4">
    <source>
        <dbReference type="ARBA" id="ARBA00022475"/>
    </source>
</evidence>
<reference evidence="11 12" key="1">
    <citation type="journal article" date="2011" name="Stand. Genomic Sci.">
        <title>Complete genome sequence of Bacteroides salanitronis type strain (BL78).</title>
        <authorList>
            <person name="Gronow S."/>
            <person name="Held B."/>
            <person name="Lucas S."/>
            <person name="Lapidus A."/>
            <person name="Del Rio T.G."/>
            <person name="Nolan M."/>
            <person name="Tice H."/>
            <person name="Deshpande S."/>
            <person name="Cheng J.F."/>
            <person name="Pitluck S."/>
            <person name="Liolios K."/>
            <person name="Pagani I."/>
            <person name="Ivanova N."/>
            <person name="Mavromatis K."/>
            <person name="Pati A."/>
            <person name="Tapia R."/>
            <person name="Han C."/>
            <person name="Goodwin L."/>
            <person name="Chen A."/>
            <person name="Palaniappan K."/>
            <person name="Land M."/>
            <person name="Hauser L."/>
            <person name="Chang Y.J."/>
            <person name="Jeffries C.D."/>
            <person name="Brambilla E.M."/>
            <person name="Rohde M."/>
            <person name="Goker M."/>
            <person name="Detter J.C."/>
            <person name="Woyke T."/>
            <person name="Bristow J."/>
            <person name="Markowitz V."/>
            <person name="Hugenholtz P."/>
            <person name="Kyrpides N.C."/>
            <person name="Klenk H.P."/>
            <person name="Eisen J.A."/>
        </authorList>
    </citation>
    <scope>NUCLEOTIDE SEQUENCE [LARGE SCALE GENOMIC DNA]</scope>
    <source>
        <strain evidence="11 12">DSM 18170</strain>
    </source>
</reference>
<keyword evidence="12" id="KW-1185">Reference proteome</keyword>
<dbReference type="Gene3D" id="3.30.1150.10">
    <property type="match status" value="1"/>
</dbReference>
<evidence type="ECO:0000259" key="10">
    <source>
        <dbReference type="PROSITE" id="PS52015"/>
    </source>
</evidence>
<comment type="similarity">
    <text evidence="2">Belongs to the TonB family.</text>
</comment>
<keyword evidence="8" id="KW-1133">Transmembrane helix</keyword>
<evidence type="ECO:0000256" key="3">
    <source>
        <dbReference type="ARBA" id="ARBA00022448"/>
    </source>
</evidence>
<keyword evidence="3" id="KW-0813">Transport</keyword>
<dbReference type="GO" id="GO:0098797">
    <property type="term" value="C:plasma membrane protein complex"/>
    <property type="evidence" value="ECO:0007669"/>
    <property type="project" value="TreeGrafter"/>
</dbReference>
<dbReference type="EMBL" id="CP002530">
    <property type="protein sequence ID" value="ADY37154.1"/>
    <property type="molecule type" value="Genomic_DNA"/>
</dbReference>
<keyword evidence="7" id="KW-0653">Protein transport</keyword>
<dbReference type="InterPro" id="IPR051045">
    <property type="entry name" value="TonB-dependent_transducer"/>
</dbReference>
<keyword evidence="5" id="KW-0997">Cell inner membrane</keyword>
<evidence type="ECO:0000313" key="12">
    <source>
        <dbReference type="Proteomes" id="UP000007486"/>
    </source>
</evidence>
<organism evidence="11 12">
    <name type="scientific">Phocaeicola salanitronis (strain DSM 18170 / JCM 13657 / CCUG 60908 / BL78)</name>
    <name type="common">Bacteroides salanitronis</name>
    <dbReference type="NCBI Taxonomy" id="667015"/>
    <lineage>
        <taxon>Bacteria</taxon>
        <taxon>Pseudomonadati</taxon>
        <taxon>Bacteroidota</taxon>
        <taxon>Bacteroidia</taxon>
        <taxon>Bacteroidales</taxon>
        <taxon>Bacteroidaceae</taxon>
        <taxon>Phocaeicola</taxon>
    </lineage>
</organism>
<gene>
    <name evidence="11" type="ordered locus">Bacsa_2620</name>
</gene>
<dbReference type="GO" id="GO:0055085">
    <property type="term" value="P:transmembrane transport"/>
    <property type="evidence" value="ECO:0007669"/>
    <property type="project" value="InterPro"/>
</dbReference>
<accession>F0QZA7</accession>